<keyword evidence="1 5" id="KW-0328">Glycosyltransferase</keyword>
<dbReference type="GO" id="GO:0017061">
    <property type="term" value="F:S-methyl-5-thioadenosine phosphorylase activity"/>
    <property type="evidence" value="ECO:0007669"/>
    <property type="project" value="UniProtKB-UniRule"/>
</dbReference>
<feature type="binding site" evidence="5">
    <location>
        <position position="190"/>
    </location>
    <ligand>
        <name>phosphate</name>
        <dbReference type="ChEBI" id="CHEBI:43474"/>
    </ligand>
</feature>
<feature type="binding site" evidence="5">
    <location>
        <begin position="90"/>
        <end position="91"/>
    </location>
    <ligand>
        <name>phosphate</name>
        <dbReference type="ChEBI" id="CHEBI:43474"/>
    </ligand>
</feature>
<accession>A0A2U9IS51</accession>
<dbReference type="HAMAP" id="MF_01963">
    <property type="entry name" value="MTAP"/>
    <property type="match status" value="1"/>
</dbReference>
<dbReference type="NCBIfam" id="TIGR01694">
    <property type="entry name" value="MTAP"/>
    <property type="match status" value="1"/>
</dbReference>
<dbReference type="Pfam" id="PF01048">
    <property type="entry name" value="PNP_UDP_1"/>
    <property type="match status" value="1"/>
</dbReference>
<dbReference type="SUPFAM" id="SSF53167">
    <property type="entry name" value="Purine and uridine phosphorylases"/>
    <property type="match status" value="1"/>
</dbReference>
<evidence type="ECO:0000259" key="6">
    <source>
        <dbReference type="Pfam" id="PF01048"/>
    </source>
</evidence>
<keyword evidence="2 5" id="KW-0808">Transferase</keyword>
<dbReference type="KEGG" id="mhk:DFR87_03190"/>
<feature type="domain" description="Nucleoside phosphorylase" evidence="6">
    <location>
        <begin position="9"/>
        <end position="247"/>
    </location>
</feature>
<dbReference type="AlphaFoldDB" id="A0A2U9IS51"/>
<dbReference type="Gene3D" id="3.40.50.1580">
    <property type="entry name" value="Nucleoside phosphorylase domain"/>
    <property type="match status" value="1"/>
</dbReference>
<evidence type="ECO:0000313" key="8">
    <source>
        <dbReference type="Proteomes" id="UP000247586"/>
    </source>
</evidence>
<dbReference type="UniPathway" id="UPA00904">
    <property type="reaction ID" value="UER00873"/>
</dbReference>
<dbReference type="RefSeq" id="WP_054836735.1">
    <property type="nucleotide sequence ID" value="NZ_BBBA01000009.1"/>
</dbReference>
<dbReference type="PROSITE" id="PS01240">
    <property type="entry name" value="PNP_MTAP_2"/>
    <property type="match status" value="1"/>
</dbReference>
<gene>
    <name evidence="5" type="primary">mtnP</name>
    <name evidence="7" type="ORF">DFR87_03190</name>
</gene>
<dbReference type="GO" id="GO:0006166">
    <property type="term" value="P:purine ribonucleoside salvage"/>
    <property type="evidence" value="ECO:0007669"/>
    <property type="project" value="UniProtKB-KW"/>
</dbReference>
<comment type="similarity">
    <text evidence="5">Belongs to the PNP/MTAP phosphorylase family. MTAP subfamily.</text>
</comment>
<keyword evidence="8" id="KW-1185">Reference proteome</keyword>
<dbReference type="EC" id="2.4.2.28" evidence="5"/>
<dbReference type="FunFam" id="3.40.50.1580:FF:000012">
    <property type="entry name" value="Probable 6-oxopurine nucleoside phosphorylase"/>
    <property type="match status" value="1"/>
</dbReference>
<comment type="function">
    <text evidence="5">Catalyzes the reversible phosphorylation of S-methyl-5'-thioadenosine (MTA) to adenine and 5-methylthioribose-1-phosphate. Involved in the breakdown of MTA, a major by-product of polyamine biosynthesis. Responsible for the first step in the methionine salvage pathway after MTA has been generated from S-adenosylmethionine. Has broad substrate specificity with 6-aminopurine nucleosides as preferred substrates.</text>
</comment>
<reference evidence="8" key="2">
    <citation type="submission" date="2020-03" db="EMBL/GenBank/DDBJ databases">
        <title>Complete Genome Sequences of Extremely Thermoacidophilic, Metal-Mobilizing Type-Strain Members of the Archaeal Family Sulfolobaceae: Acidianus brierleyi DSM-1651T, Acidianus sulfidivorans DSM-18786T, Metallosphaera hakonensis DSM-7519T, and Metallosphaera prunae DSM-10039T.</title>
        <authorList>
            <person name="Counts J.A."/>
            <person name="Kelly R.M."/>
        </authorList>
    </citation>
    <scope>NUCLEOTIDE SEQUENCE [LARGE SCALE GENOMIC DNA]</scope>
    <source>
        <strain evidence="8">HO1-1</strain>
    </source>
</reference>
<protein>
    <recommendedName>
        <fullName evidence="5">S-methyl-5'-thioadenosine phosphorylase</fullName>
        <ecNumber evidence="5">2.4.2.28</ecNumber>
    </recommendedName>
    <alternativeName>
        <fullName evidence="5">5'-methylthioadenosine phosphorylase</fullName>
        <shortName evidence="5">MTA phosphorylase</shortName>
        <shortName evidence="5">MTAP</shortName>
    </alternativeName>
</protein>
<comment type="pathway">
    <text evidence="5">Amino-acid biosynthesis; L-methionine biosynthesis via salvage pathway; S-methyl-5-thio-alpha-D-ribose 1-phosphate from S-methyl-5'-thioadenosine (phosphorylase route): step 1/1.</text>
</comment>
<feature type="site" description="Important for substrate specificity" evidence="5">
    <location>
        <position position="224"/>
    </location>
</feature>
<organism evidence="7 8">
    <name type="scientific">Metallosphaera hakonensis JCM 8857 = DSM 7519</name>
    <dbReference type="NCBI Taxonomy" id="1293036"/>
    <lineage>
        <taxon>Archaea</taxon>
        <taxon>Thermoproteota</taxon>
        <taxon>Thermoprotei</taxon>
        <taxon>Sulfolobales</taxon>
        <taxon>Sulfolobaceae</taxon>
        <taxon>Metallosphaera</taxon>
    </lineage>
</organism>
<reference evidence="8" key="3">
    <citation type="submission" date="2020-03" db="EMBL/GenBank/DDBJ databases">
        <title>Sequencing and Assembly of Multiple Reported Metal-Biooxidizing Members of the Extremely Thermoacidophilic Archaeal Family Sulfolobaceae.</title>
        <authorList>
            <person name="Counts J.A."/>
            <person name="Kelly R.M."/>
        </authorList>
    </citation>
    <scope>NUCLEOTIDE SEQUENCE [LARGE SCALE GENOMIC DNA]</scope>
    <source>
        <strain evidence="8">HO1-1</strain>
    </source>
</reference>
<dbReference type="NCBIfam" id="NF006334">
    <property type="entry name" value="PRK08564.1"/>
    <property type="match status" value="1"/>
</dbReference>
<dbReference type="GO" id="GO:0019509">
    <property type="term" value="P:L-methionine salvage from methylthioadenosine"/>
    <property type="evidence" value="ECO:0007669"/>
    <property type="project" value="UniProtKB-UniRule"/>
</dbReference>
<evidence type="ECO:0000256" key="4">
    <source>
        <dbReference type="ARBA" id="ARBA00063054"/>
    </source>
</evidence>
<feature type="binding site" evidence="5">
    <location>
        <position position="15"/>
    </location>
    <ligand>
        <name>phosphate</name>
        <dbReference type="ChEBI" id="CHEBI:43474"/>
    </ligand>
</feature>
<feature type="site" description="Important for substrate specificity" evidence="5">
    <location>
        <position position="170"/>
    </location>
</feature>
<dbReference type="GeneID" id="36834314"/>
<dbReference type="OrthoDB" id="7681at2157"/>
<evidence type="ECO:0000256" key="5">
    <source>
        <dbReference type="HAMAP-Rule" id="MF_01963"/>
    </source>
</evidence>
<dbReference type="PANTHER" id="PTHR42679:SF3">
    <property type="entry name" value="S-METHYL-5'-THIOADENOSINE PHOSPHORYLASE"/>
    <property type="match status" value="1"/>
</dbReference>
<dbReference type="EMBL" id="CP029287">
    <property type="protein sequence ID" value="AWR98862.1"/>
    <property type="molecule type" value="Genomic_DNA"/>
</dbReference>
<dbReference type="STRING" id="1293036.GCA_001315825_01636"/>
<proteinExistence type="inferred from homology"/>
<dbReference type="CDD" id="cd09010">
    <property type="entry name" value="MTAP_SsMTAPII_like_MTIP"/>
    <property type="match status" value="1"/>
</dbReference>
<dbReference type="PANTHER" id="PTHR42679">
    <property type="entry name" value="S-METHYL-5'-THIOADENOSINE PHOSPHORYLASE"/>
    <property type="match status" value="1"/>
</dbReference>
<dbReference type="InterPro" id="IPR000845">
    <property type="entry name" value="Nucleoside_phosphorylase_d"/>
</dbReference>
<evidence type="ECO:0000313" key="7">
    <source>
        <dbReference type="EMBL" id="AWR98862.1"/>
    </source>
</evidence>
<dbReference type="GO" id="GO:0005829">
    <property type="term" value="C:cytosol"/>
    <property type="evidence" value="ECO:0007669"/>
    <property type="project" value="TreeGrafter"/>
</dbReference>
<evidence type="ECO:0000256" key="1">
    <source>
        <dbReference type="ARBA" id="ARBA00022676"/>
    </source>
</evidence>
<reference evidence="7 8" key="1">
    <citation type="submission" date="2018-05" db="EMBL/GenBank/DDBJ databases">
        <title>Complete Genome Sequences of Extremely Thermoacidophilic, Metal-Mobilizing Type-Strain Members of the Archaeal Family Sulfolobaceae: Acidianus brierleyi DSM-1651T, Acidianus sulfidivorans DSM-18786T, Metallosphaera hakonensis DSM-7519T, and Metallosphaera prunae DSM-10039T.</title>
        <authorList>
            <person name="Counts J.A."/>
            <person name="Kelly R.M."/>
        </authorList>
    </citation>
    <scope>NUCLEOTIDE SEQUENCE [LARGE SCALE GENOMIC DNA]</scope>
    <source>
        <strain evidence="7 8">HO1-1</strain>
    </source>
</reference>
<dbReference type="Proteomes" id="UP000247586">
    <property type="component" value="Chromosome"/>
</dbReference>
<dbReference type="InterPro" id="IPR010044">
    <property type="entry name" value="MTAP"/>
</dbReference>
<comment type="subunit">
    <text evidence="4 5">Homohexamer. Dimer of a homotrimer.</text>
</comment>
<feature type="binding site" evidence="5">
    <location>
        <begin position="57"/>
        <end position="58"/>
    </location>
    <ligand>
        <name>phosphate</name>
        <dbReference type="ChEBI" id="CHEBI:43474"/>
    </ligand>
</feature>
<comment type="catalytic activity">
    <reaction evidence="5">
        <text>S-methyl-5'-thioadenosine + phosphate = 5-(methylsulfanyl)-alpha-D-ribose 1-phosphate + adenine</text>
        <dbReference type="Rhea" id="RHEA:11852"/>
        <dbReference type="ChEBI" id="CHEBI:16708"/>
        <dbReference type="ChEBI" id="CHEBI:17509"/>
        <dbReference type="ChEBI" id="CHEBI:43474"/>
        <dbReference type="ChEBI" id="CHEBI:58533"/>
        <dbReference type="EC" id="2.4.2.28"/>
    </reaction>
</comment>
<evidence type="ECO:0000256" key="3">
    <source>
        <dbReference type="ARBA" id="ARBA00022726"/>
    </source>
</evidence>
<keyword evidence="3 5" id="KW-0660">Purine salvage</keyword>
<dbReference type="InterPro" id="IPR035994">
    <property type="entry name" value="Nucleoside_phosphorylase_sf"/>
</dbReference>
<name>A0A2U9IS51_9CREN</name>
<feature type="binding site" evidence="5">
    <location>
        <begin position="213"/>
        <end position="215"/>
    </location>
    <ligand>
        <name>substrate</name>
    </ligand>
</feature>
<dbReference type="InterPro" id="IPR018099">
    <property type="entry name" value="Purine_phosphorylase-2_CS"/>
</dbReference>
<feature type="binding site" evidence="5">
    <location>
        <position position="189"/>
    </location>
    <ligand>
        <name>substrate</name>
    </ligand>
</feature>
<evidence type="ECO:0000256" key="2">
    <source>
        <dbReference type="ARBA" id="ARBA00022679"/>
    </source>
</evidence>
<sequence>MSSQNRAQIGVIGGSGLYDPDIFLNRREIKVFTPYGETSDLITLGEMEGKSVAFLPRHGRRHRIPPHKINYRANMWALKELGVKWVISVSAVGSLNLQYKPGDFVVPDQFIDMTKGRQYTFYDGPVVAHVSMAEPFCNSLRKIVIESAERLKITTHPKGTYICIEGPRFSTKAESIVWKEVFKADVIGMTLVPEVNLACEAEMCYSTIAMVTDYDVFAEIPVTAEEVTKVMSENTSKAKNLLREIIRSLPEKPDERECSCCHSLKTALV</sequence>